<feature type="domain" description="Methylated-DNA-[protein]-cysteine S-methyltransferase DNA binding" evidence="3">
    <location>
        <begin position="10"/>
        <end position="72"/>
    </location>
</feature>
<dbReference type="GO" id="GO:0006281">
    <property type="term" value="P:DNA repair"/>
    <property type="evidence" value="ECO:0007669"/>
    <property type="project" value="InterPro"/>
</dbReference>
<keyword evidence="5" id="KW-1185">Reference proteome</keyword>
<feature type="compositionally biased region" description="Basic and acidic residues" evidence="2">
    <location>
        <begin position="69"/>
        <end position="81"/>
    </location>
</feature>
<evidence type="ECO:0000256" key="1">
    <source>
        <dbReference type="ARBA" id="ARBA00022763"/>
    </source>
</evidence>
<evidence type="ECO:0000313" key="5">
    <source>
        <dbReference type="Proteomes" id="UP000244893"/>
    </source>
</evidence>
<feature type="region of interest" description="Disordered" evidence="2">
    <location>
        <begin position="68"/>
        <end position="94"/>
    </location>
</feature>
<keyword evidence="1" id="KW-0227">DNA damage</keyword>
<dbReference type="EMBL" id="QEOP01000001">
    <property type="protein sequence ID" value="PVZ95025.1"/>
    <property type="molecule type" value="Genomic_DNA"/>
</dbReference>
<proteinExistence type="predicted"/>
<evidence type="ECO:0000259" key="3">
    <source>
        <dbReference type="Pfam" id="PF01035"/>
    </source>
</evidence>
<organism evidence="4 5">
    <name type="scientific">Amnibacterium flavum</name>
    <dbReference type="NCBI Taxonomy" id="2173173"/>
    <lineage>
        <taxon>Bacteria</taxon>
        <taxon>Bacillati</taxon>
        <taxon>Actinomycetota</taxon>
        <taxon>Actinomycetes</taxon>
        <taxon>Micrococcales</taxon>
        <taxon>Microbacteriaceae</taxon>
        <taxon>Amnibacterium</taxon>
    </lineage>
</organism>
<dbReference type="InterPro" id="IPR036388">
    <property type="entry name" value="WH-like_DNA-bd_sf"/>
</dbReference>
<dbReference type="GO" id="GO:0003677">
    <property type="term" value="F:DNA binding"/>
    <property type="evidence" value="ECO:0007669"/>
    <property type="project" value="UniProtKB-KW"/>
</dbReference>
<keyword evidence="4" id="KW-0238">DNA-binding</keyword>
<dbReference type="SUPFAM" id="SSF46767">
    <property type="entry name" value="Methylated DNA-protein cysteine methyltransferase, C-terminal domain"/>
    <property type="match status" value="1"/>
</dbReference>
<dbReference type="InterPro" id="IPR014048">
    <property type="entry name" value="MethylDNA_cys_MeTrfase_DNA-bd"/>
</dbReference>
<dbReference type="RefSeq" id="WP_116754764.1">
    <property type="nucleotide sequence ID" value="NZ_JBHUEX010000001.1"/>
</dbReference>
<dbReference type="Proteomes" id="UP000244893">
    <property type="component" value="Unassembled WGS sequence"/>
</dbReference>
<dbReference type="AlphaFoldDB" id="A0A2V1HR39"/>
<dbReference type="CDD" id="cd06445">
    <property type="entry name" value="ATase"/>
    <property type="match status" value="1"/>
</dbReference>
<name>A0A2V1HR39_9MICO</name>
<dbReference type="Pfam" id="PF01035">
    <property type="entry name" value="DNA_binding_1"/>
    <property type="match status" value="1"/>
</dbReference>
<dbReference type="GO" id="GO:0003824">
    <property type="term" value="F:catalytic activity"/>
    <property type="evidence" value="ECO:0007669"/>
    <property type="project" value="InterPro"/>
</dbReference>
<comment type="caution">
    <text evidence="4">The sequence shown here is derived from an EMBL/GenBank/DDBJ whole genome shotgun (WGS) entry which is preliminary data.</text>
</comment>
<gene>
    <name evidence="4" type="ORF">DDQ50_00350</name>
</gene>
<reference evidence="4 5" key="1">
    <citation type="submission" date="2018-05" db="EMBL/GenBank/DDBJ databases">
        <title>Amnibacterium sp. M8JJ-5, whole genome shotgun sequence.</title>
        <authorList>
            <person name="Tuo L."/>
        </authorList>
    </citation>
    <scope>NUCLEOTIDE SEQUENCE [LARGE SCALE GENOMIC DNA]</scope>
    <source>
        <strain evidence="4 5">M8JJ-5</strain>
    </source>
</reference>
<dbReference type="PANTHER" id="PTHR42942:SF1">
    <property type="entry name" value="ALKYLTRANSFERASE-LIKE PROTEIN 1"/>
    <property type="match status" value="1"/>
</dbReference>
<protein>
    <submittedName>
        <fullName evidence="4">DNA-binding protein</fullName>
    </submittedName>
</protein>
<dbReference type="InterPro" id="IPR036217">
    <property type="entry name" value="MethylDNA_cys_MeTrfase_DNAb"/>
</dbReference>
<dbReference type="Gene3D" id="1.10.10.10">
    <property type="entry name" value="Winged helix-like DNA-binding domain superfamily/Winged helix DNA-binding domain"/>
    <property type="match status" value="1"/>
</dbReference>
<accession>A0A2V1HR39</accession>
<evidence type="ECO:0000313" key="4">
    <source>
        <dbReference type="EMBL" id="PVZ95025.1"/>
    </source>
</evidence>
<dbReference type="OrthoDB" id="9132167at2"/>
<dbReference type="InterPro" id="IPR052520">
    <property type="entry name" value="ATL_DNA_repair"/>
</dbReference>
<evidence type="ECO:0000256" key="2">
    <source>
        <dbReference type="SAM" id="MobiDB-lite"/>
    </source>
</evidence>
<dbReference type="PANTHER" id="PTHR42942">
    <property type="entry name" value="6-O-METHYLGUANINE DNA METHYLTRANSFERASE"/>
    <property type="match status" value="1"/>
</dbReference>
<sequence length="108" mass="11798">MAVFDTSGEYTAQVIEVVSQIPSGRVMTYGDVAWVFGRPGARAVGMVMRYHGSGLPWWRVLRAGGHPPTGHEDAARSHYEDEGTPLLPADTPAGYRVDLERAAWTPDD</sequence>